<dbReference type="NCBIfam" id="TIGR00689">
    <property type="entry name" value="rpiB_lacA_lacB"/>
    <property type="match status" value="1"/>
</dbReference>
<dbReference type="GO" id="GO:0004751">
    <property type="term" value="F:ribose-5-phosphate isomerase activity"/>
    <property type="evidence" value="ECO:0007669"/>
    <property type="project" value="UniProtKB-EC"/>
</dbReference>
<accession>A0A5B8Y0Z5</accession>
<dbReference type="InterPro" id="IPR036569">
    <property type="entry name" value="RpiB_LacA_LacB_sf"/>
</dbReference>
<dbReference type="PANTHER" id="PTHR30345">
    <property type="entry name" value="RIBOSE-5-PHOSPHATE ISOMERASE B"/>
    <property type="match status" value="1"/>
</dbReference>
<dbReference type="InterPro" id="IPR009081">
    <property type="entry name" value="PP-bd_ACP"/>
</dbReference>
<evidence type="ECO:0000259" key="3">
    <source>
        <dbReference type="PROSITE" id="PS50075"/>
    </source>
</evidence>
<evidence type="ECO:0000313" key="4">
    <source>
        <dbReference type="EMBL" id="QED29616.1"/>
    </source>
</evidence>
<dbReference type="InterPro" id="IPR003500">
    <property type="entry name" value="RpiB_LacA_LacB"/>
</dbReference>
<dbReference type="Gene3D" id="3.40.1400.10">
    <property type="entry name" value="Sugar-phosphate isomerase, RpiB/LacA/LacB"/>
    <property type="match status" value="1"/>
</dbReference>
<evidence type="ECO:0000313" key="5">
    <source>
        <dbReference type="Proteomes" id="UP000321595"/>
    </source>
</evidence>
<sequence length="237" mass="25452">MSTRQRVIQIVADVIEAPESEVRPDSHFLNDLGMTSLEIVNLIWRVESEFSLGETPESVLEGLATVAQLVEFVDSLRNEESEVIESANGAVILASDHAGIGLKAHLIEWLRARGWDAIDLGPSDSTAVDYPSFAGNLARKVSRGDFHAGVLICGSGIGMSIAANKVPGIRAALVNEPLSASMSRKHNNANVLCLGARMVGPDLAAACLQGFLETEFEPGDDGRHQRRVNMISDLEHG</sequence>
<protein>
    <submittedName>
        <fullName evidence="4">Ribose 5-phosphate isomerase B</fullName>
        <ecNumber evidence="4">5.3.1.6</ecNumber>
    </submittedName>
</protein>
<organism evidence="4 5">
    <name type="scientific">Microvenator marinus</name>
    <dbReference type="NCBI Taxonomy" id="2600177"/>
    <lineage>
        <taxon>Bacteria</taxon>
        <taxon>Deltaproteobacteria</taxon>
        <taxon>Bradymonadales</taxon>
        <taxon>Microvenatoraceae</taxon>
        <taxon>Microvenator</taxon>
    </lineage>
</organism>
<evidence type="ECO:0000256" key="1">
    <source>
        <dbReference type="ARBA" id="ARBA00008754"/>
    </source>
</evidence>
<dbReference type="InterPro" id="IPR004785">
    <property type="entry name" value="RpiB"/>
</dbReference>
<evidence type="ECO:0000256" key="2">
    <source>
        <dbReference type="ARBA" id="ARBA00023235"/>
    </source>
</evidence>
<dbReference type="OrthoDB" id="1778624at2"/>
<dbReference type="Proteomes" id="UP000321595">
    <property type="component" value="Chromosome"/>
</dbReference>
<dbReference type="SUPFAM" id="SSF47336">
    <property type="entry name" value="ACP-like"/>
    <property type="match status" value="1"/>
</dbReference>
<dbReference type="PROSITE" id="PS50075">
    <property type="entry name" value="CARRIER"/>
    <property type="match status" value="1"/>
</dbReference>
<dbReference type="InterPro" id="IPR036736">
    <property type="entry name" value="ACP-like_sf"/>
</dbReference>
<dbReference type="EMBL" id="CP042467">
    <property type="protein sequence ID" value="QED29616.1"/>
    <property type="molecule type" value="Genomic_DNA"/>
</dbReference>
<dbReference type="NCBIfam" id="NF004051">
    <property type="entry name" value="PRK05571.1"/>
    <property type="match status" value="1"/>
</dbReference>
<dbReference type="NCBIfam" id="TIGR01120">
    <property type="entry name" value="rpiB"/>
    <property type="match status" value="1"/>
</dbReference>
<gene>
    <name evidence="4" type="primary">rpiB</name>
    <name evidence="4" type="ORF">FRD01_20730</name>
</gene>
<dbReference type="SUPFAM" id="SSF89623">
    <property type="entry name" value="Ribose/Galactose isomerase RpiB/AlsB"/>
    <property type="match status" value="1"/>
</dbReference>
<dbReference type="PANTHER" id="PTHR30345:SF0">
    <property type="entry name" value="DNA DAMAGE-REPAIR_TOLERATION PROTEIN DRT102"/>
    <property type="match status" value="1"/>
</dbReference>
<reference evidence="4 5" key="1">
    <citation type="submission" date="2019-08" db="EMBL/GenBank/DDBJ databases">
        <authorList>
            <person name="Liang Q."/>
        </authorList>
    </citation>
    <scope>NUCLEOTIDE SEQUENCE [LARGE SCALE GENOMIC DNA]</scope>
    <source>
        <strain evidence="4 5">V1718</strain>
    </source>
</reference>
<dbReference type="Pfam" id="PF02502">
    <property type="entry name" value="LacAB_rpiB"/>
    <property type="match status" value="1"/>
</dbReference>
<keyword evidence="5" id="KW-1185">Reference proteome</keyword>
<keyword evidence="2 4" id="KW-0413">Isomerase</keyword>
<dbReference type="AlphaFoldDB" id="A0A5B8Y0Z5"/>
<feature type="domain" description="Carrier" evidence="3">
    <location>
        <begin position="1"/>
        <end position="77"/>
    </location>
</feature>
<dbReference type="KEGG" id="bbae:FRD01_20730"/>
<dbReference type="EC" id="5.3.1.6" evidence="4"/>
<dbReference type="Pfam" id="PF00550">
    <property type="entry name" value="PP-binding"/>
    <property type="match status" value="1"/>
</dbReference>
<proteinExistence type="inferred from homology"/>
<dbReference type="GO" id="GO:0005975">
    <property type="term" value="P:carbohydrate metabolic process"/>
    <property type="evidence" value="ECO:0007669"/>
    <property type="project" value="InterPro"/>
</dbReference>
<comment type="similarity">
    <text evidence="1">Belongs to the LacAB/RpiB family.</text>
</comment>
<dbReference type="Gene3D" id="1.10.1200.10">
    <property type="entry name" value="ACP-like"/>
    <property type="match status" value="1"/>
</dbReference>
<name>A0A5B8Y0Z5_9DELT</name>